<keyword evidence="10" id="KW-1185">Reference proteome</keyword>
<dbReference type="GO" id="GO:0003689">
    <property type="term" value="F:DNA clamp loader activity"/>
    <property type="evidence" value="ECO:0007669"/>
    <property type="project" value="TreeGrafter"/>
</dbReference>
<evidence type="ECO:0008006" key="11">
    <source>
        <dbReference type="Google" id="ProtNLM"/>
    </source>
</evidence>
<keyword evidence="4" id="KW-0227">DNA damage</keyword>
<feature type="region of interest" description="Disordered" evidence="8">
    <location>
        <begin position="33"/>
        <end position="56"/>
    </location>
</feature>
<sequence length="220" mass="25329">MTSTLSHRRKASPIKKAGQKEWVTSVFQNFASEQNTQSMPRKRKFSRNNSFSKPTVPKSGDTWLEKYAPVYMDDLAVHKKKVAEVETFLTQNYDCKKGGAPILLLTGPPGCGKTTTLMVVAKKHGVQVEEWSDPLTIPYNLTKQSDLQYKSEITLFEEFVFRSGKYPSLFKDNHQHVPPSGNSRKLVLLEEFPNFILRDADYLKEFTRRYKHTQRQPLVI</sequence>
<evidence type="ECO:0000256" key="5">
    <source>
        <dbReference type="ARBA" id="ARBA00022840"/>
    </source>
</evidence>
<dbReference type="InterPro" id="IPR027417">
    <property type="entry name" value="P-loop_NTPase"/>
</dbReference>
<reference evidence="10" key="1">
    <citation type="submission" date="2003-08" db="EMBL/GenBank/DDBJ databases">
        <authorList>
            <person name="Birren B."/>
            <person name="Nusbaum C."/>
            <person name="Abebe A."/>
            <person name="Abouelleil A."/>
            <person name="Adekoya E."/>
            <person name="Ait-zahra M."/>
            <person name="Allen N."/>
            <person name="Allen T."/>
            <person name="An P."/>
            <person name="Anderson M."/>
            <person name="Anderson S."/>
            <person name="Arachchi H."/>
            <person name="Armbruster J."/>
            <person name="Bachantsang P."/>
            <person name="Baldwin J."/>
            <person name="Barry A."/>
            <person name="Bayul T."/>
            <person name="Blitshsteyn B."/>
            <person name="Bloom T."/>
            <person name="Blye J."/>
            <person name="Boguslavskiy L."/>
            <person name="Borowsky M."/>
            <person name="Boukhgalter B."/>
            <person name="Brunache A."/>
            <person name="Butler J."/>
            <person name="Calixte N."/>
            <person name="Calvo S."/>
            <person name="Camarata J."/>
            <person name="Campo K."/>
            <person name="Chang J."/>
            <person name="Cheshatsang Y."/>
            <person name="Citroen M."/>
            <person name="Collymore A."/>
            <person name="Considine T."/>
            <person name="Cook A."/>
            <person name="Cooke P."/>
            <person name="Corum B."/>
            <person name="Cuomo C."/>
            <person name="David R."/>
            <person name="Dawoe T."/>
            <person name="Degray S."/>
            <person name="Dodge S."/>
            <person name="Dooley K."/>
            <person name="Dorje P."/>
            <person name="Dorjee K."/>
            <person name="Dorris L."/>
            <person name="Duffey N."/>
            <person name="Dupes A."/>
            <person name="Elkins T."/>
            <person name="Engels R."/>
            <person name="Erickson J."/>
            <person name="Farina A."/>
            <person name="Faro S."/>
            <person name="Ferreira P."/>
            <person name="Fischer H."/>
            <person name="Fitzgerald M."/>
            <person name="Foley K."/>
            <person name="Gage D."/>
            <person name="Galagan J."/>
            <person name="Gearin G."/>
            <person name="Gnerre S."/>
            <person name="Gnirke A."/>
            <person name="Goyette A."/>
            <person name="Graham J."/>
            <person name="Grandbois E."/>
            <person name="Gyaltsen K."/>
            <person name="Hafez N."/>
            <person name="Hagopian D."/>
            <person name="Hagos B."/>
            <person name="Hall J."/>
            <person name="Hatcher B."/>
            <person name="Heller A."/>
            <person name="Higgins H."/>
            <person name="Honan T."/>
            <person name="Horn A."/>
            <person name="Houde N."/>
            <person name="Hughes L."/>
            <person name="Hulme W."/>
            <person name="Husby E."/>
            <person name="Iliev I."/>
            <person name="Jaffe D."/>
            <person name="Jones C."/>
            <person name="Kamal M."/>
            <person name="Kamat A."/>
            <person name="Kamvysselis M."/>
            <person name="Karlsson E."/>
            <person name="Kells C."/>
            <person name="Kieu A."/>
            <person name="Kisner P."/>
            <person name="Kodira C."/>
            <person name="Kulbokas E."/>
            <person name="Labutti K."/>
            <person name="Lama D."/>
            <person name="Landers T."/>
            <person name="Leger J."/>
            <person name="Levine S."/>
            <person name="Lewis D."/>
            <person name="Lewis T."/>
            <person name="Lindblad-toh K."/>
            <person name="Liu X."/>
            <person name="Lokyitsang T."/>
            <person name="Lokyitsang Y."/>
            <person name="Lucien O."/>
            <person name="Lui A."/>
            <person name="Ma L.J."/>
            <person name="Mabbitt R."/>
            <person name="Macdonald J."/>
            <person name="Maclean C."/>
            <person name="Major J."/>
            <person name="Manning J."/>
            <person name="Marabella R."/>
            <person name="Maru K."/>
            <person name="Matthews C."/>
            <person name="Mauceli E."/>
            <person name="Mccarthy M."/>
            <person name="Mcdonough S."/>
            <person name="Mcghee T."/>
            <person name="Meldrim J."/>
            <person name="Meneus L."/>
            <person name="Mesirov J."/>
            <person name="Mihalev A."/>
            <person name="Mihova T."/>
            <person name="Mikkelsen T."/>
            <person name="Mlenga V."/>
            <person name="Moru K."/>
            <person name="Mozes J."/>
            <person name="Mulrain L."/>
            <person name="Munson G."/>
            <person name="Naylor J."/>
            <person name="Newes C."/>
            <person name="Nguyen C."/>
            <person name="Nguyen N."/>
            <person name="Nguyen T."/>
            <person name="Nicol R."/>
            <person name="Nielsen C."/>
            <person name="Nizzari M."/>
            <person name="Norbu C."/>
            <person name="Norbu N."/>
            <person name="O'donnell P."/>
            <person name="Okoawo O."/>
            <person name="O'leary S."/>
            <person name="Omotosho B."/>
            <person name="O'neill K."/>
            <person name="Osman S."/>
            <person name="Parker S."/>
            <person name="Perrin D."/>
            <person name="Phunkhang P."/>
            <person name="Piqani B."/>
            <person name="Purcell S."/>
            <person name="Rachupka T."/>
            <person name="Ramasamy U."/>
            <person name="Rameau R."/>
            <person name="Ray V."/>
            <person name="Raymond C."/>
            <person name="Retta R."/>
            <person name="Richardson S."/>
            <person name="Rise C."/>
            <person name="Rodriguez J."/>
            <person name="Rogers J."/>
            <person name="Rogov P."/>
            <person name="Rutman M."/>
            <person name="Schupbach R."/>
            <person name="Seaman C."/>
            <person name="Settipalli S."/>
            <person name="Sharpe T."/>
            <person name="Sheridan J."/>
            <person name="Sherpa N."/>
            <person name="Shi J."/>
            <person name="Smirnov S."/>
            <person name="Smith C."/>
            <person name="Sougnez C."/>
            <person name="Spencer B."/>
            <person name="Stalker J."/>
            <person name="Stange-thomann N."/>
            <person name="Stavropoulos S."/>
            <person name="Stetson K."/>
            <person name="Stone C."/>
            <person name="Stone S."/>
            <person name="Stubbs M."/>
            <person name="Talamas J."/>
            <person name="Tchuinga P."/>
            <person name="Tenzing P."/>
            <person name="Tesfaye S."/>
            <person name="Theodore J."/>
            <person name="Thoulutsang Y."/>
            <person name="Topham K."/>
            <person name="Towey S."/>
            <person name="Tsamla T."/>
            <person name="Tsomo N."/>
            <person name="Vallee D."/>
            <person name="Vassiliev H."/>
            <person name="Venkataraman V."/>
            <person name="Vinson J."/>
            <person name="Vo A."/>
            <person name="Wade C."/>
            <person name="Wang S."/>
            <person name="Wangchuk T."/>
            <person name="Wangdi T."/>
            <person name="Whittaker C."/>
            <person name="Wilkinson J."/>
            <person name="Wu Y."/>
            <person name="Wyman D."/>
            <person name="Yadav S."/>
            <person name="Yang S."/>
            <person name="Yang X."/>
            <person name="Yeager S."/>
            <person name="Yee E."/>
            <person name="Young G."/>
            <person name="Zainoun J."/>
            <person name="Zembeck L."/>
            <person name="Zimmer A."/>
            <person name="Zody M."/>
            <person name="Lander E."/>
        </authorList>
    </citation>
    <scope>NUCLEOTIDE SEQUENCE [LARGE SCALE GENOMIC DNA]</scope>
</reference>
<dbReference type="GO" id="GO:0000077">
    <property type="term" value="P:DNA damage checkpoint signaling"/>
    <property type="evidence" value="ECO:0007669"/>
    <property type="project" value="TreeGrafter"/>
</dbReference>
<evidence type="ECO:0000313" key="10">
    <source>
        <dbReference type="Proteomes" id="UP000007875"/>
    </source>
</evidence>
<dbReference type="eggNOG" id="KOG1970">
    <property type="taxonomic scope" value="Eukaryota"/>
</dbReference>
<evidence type="ECO:0000256" key="6">
    <source>
        <dbReference type="ARBA" id="ARBA00023242"/>
    </source>
</evidence>
<dbReference type="SUPFAM" id="SSF52540">
    <property type="entry name" value="P-loop containing nucleoside triphosphate hydrolases"/>
    <property type="match status" value="2"/>
</dbReference>
<evidence type="ECO:0000313" key="9">
    <source>
        <dbReference type="Ensembl" id="ENSCSAVP00000019111.1"/>
    </source>
</evidence>
<keyword evidence="5" id="KW-0067">ATP-binding</keyword>
<protein>
    <recommendedName>
        <fullName evidence="11">ATPase AAA-type core domain-containing protein</fullName>
    </recommendedName>
</protein>
<dbReference type="GO" id="GO:0003682">
    <property type="term" value="F:chromatin binding"/>
    <property type="evidence" value="ECO:0007669"/>
    <property type="project" value="TreeGrafter"/>
</dbReference>
<dbReference type="FunCoup" id="H2ZNE5">
    <property type="interactions" value="332"/>
</dbReference>
<dbReference type="Gene3D" id="3.40.50.300">
    <property type="entry name" value="P-loop containing nucleotide triphosphate hydrolases"/>
    <property type="match status" value="1"/>
</dbReference>
<organism evidence="9 10">
    <name type="scientific">Ciona savignyi</name>
    <name type="common">Pacific transparent sea squirt</name>
    <dbReference type="NCBI Taxonomy" id="51511"/>
    <lineage>
        <taxon>Eukaryota</taxon>
        <taxon>Metazoa</taxon>
        <taxon>Chordata</taxon>
        <taxon>Tunicata</taxon>
        <taxon>Ascidiacea</taxon>
        <taxon>Phlebobranchia</taxon>
        <taxon>Cionidae</taxon>
        <taxon>Ciona</taxon>
    </lineage>
</organism>
<evidence type="ECO:0000256" key="7">
    <source>
        <dbReference type="ARBA" id="ARBA00023306"/>
    </source>
</evidence>
<dbReference type="InterPro" id="IPR004582">
    <property type="entry name" value="Checkpoint_prot_Rad17_Rad24"/>
</dbReference>
<evidence type="ECO:0000256" key="1">
    <source>
        <dbReference type="ARBA" id="ARBA00004123"/>
    </source>
</evidence>
<dbReference type="Pfam" id="PF03215">
    <property type="entry name" value="Rad17"/>
    <property type="match status" value="1"/>
</dbReference>
<evidence type="ECO:0000256" key="8">
    <source>
        <dbReference type="SAM" id="MobiDB-lite"/>
    </source>
</evidence>
<reference evidence="9" key="2">
    <citation type="submission" date="2025-08" db="UniProtKB">
        <authorList>
            <consortium name="Ensembl"/>
        </authorList>
    </citation>
    <scope>IDENTIFICATION</scope>
</reference>
<evidence type="ECO:0000256" key="2">
    <source>
        <dbReference type="ARBA" id="ARBA00006168"/>
    </source>
</evidence>
<name>H2ZNE5_CIOSA</name>
<dbReference type="HOGENOM" id="CLU_1258648_0_0_1"/>
<dbReference type="AlphaFoldDB" id="H2ZNE5"/>
<dbReference type="GO" id="GO:0033314">
    <property type="term" value="P:mitotic DNA replication checkpoint signaling"/>
    <property type="evidence" value="ECO:0007669"/>
    <property type="project" value="TreeGrafter"/>
</dbReference>
<reference evidence="9" key="3">
    <citation type="submission" date="2025-09" db="UniProtKB">
        <authorList>
            <consortium name="Ensembl"/>
        </authorList>
    </citation>
    <scope>IDENTIFICATION</scope>
</reference>
<dbReference type="GO" id="GO:0005634">
    <property type="term" value="C:nucleus"/>
    <property type="evidence" value="ECO:0007669"/>
    <property type="project" value="UniProtKB-SubCell"/>
</dbReference>
<dbReference type="GeneTree" id="ENSGT00440000039046"/>
<evidence type="ECO:0000256" key="4">
    <source>
        <dbReference type="ARBA" id="ARBA00022763"/>
    </source>
</evidence>
<evidence type="ECO:0000256" key="3">
    <source>
        <dbReference type="ARBA" id="ARBA00022741"/>
    </source>
</evidence>
<keyword evidence="3" id="KW-0547">Nucleotide-binding</keyword>
<dbReference type="Proteomes" id="UP000007875">
    <property type="component" value="Unassembled WGS sequence"/>
</dbReference>
<dbReference type="GO" id="GO:0005524">
    <property type="term" value="F:ATP binding"/>
    <property type="evidence" value="ECO:0007669"/>
    <property type="project" value="UniProtKB-KW"/>
</dbReference>
<dbReference type="InParanoid" id="H2ZNE5"/>
<accession>H2ZNE5</accession>
<comment type="similarity">
    <text evidence="2">Belongs to the rad17/RAD24 family.</text>
</comment>
<keyword evidence="7" id="KW-0131">Cell cycle</keyword>
<proteinExistence type="inferred from homology"/>
<dbReference type="STRING" id="51511.ENSCSAVP00000019111"/>
<dbReference type="PANTHER" id="PTHR12172:SF0">
    <property type="entry name" value="CELL CYCLE CHECKPOINT PROTEIN RAD17"/>
    <property type="match status" value="1"/>
</dbReference>
<comment type="subcellular location">
    <subcellularLocation>
        <location evidence="1">Nucleus</location>
    </subcellularLocation>
</comment>
<dbReference type="CDD" id="cd00009">
    <property type="entry name" value="AAA"/>
    <property type="match status" value="1"/>
</dbReference>
<dbReference type="GO" id="GO:0006281">
    <property type="term" value="P:DNA repair"/>
    <property type="evidence" value="ECO:0007669"/>
    <property type="project" value="InterPro"/>
</dbReference>
<dbReference type="OMA" id="VQVEEWS"/>
<dbReference type="Ensembl" id="ENSCSAVT00000019318.1">
    <property type="protein sequence ID" value="ENSCSAVP00000019111.1"/>
    <property type="gene ID" value="ENSCSAVG00000011221.1"/>
</dbReference>
<dbReference type="PANTHER" id="PTHR12172">
    <property type="entry name" value="CELL CYCLE CHECKPOINT PROTEIN RAD17"/>
    <property type="match status" value="1"/>
</dbReference>
<keyword evidence="6" id="KW-0539">Nucleus</keyword>